<keyword evidence="1" id="KW-0805">Transcription regulation</keyword>
<dbReference type="PROSITE" id="PS01124">
    <property type="entry name" value="HTH_ARAC_FAMILY_2"/>
    <property type="match status" value="1"/>
</dbReference>
<organism evidence="5 6">
    <name type="scientific">Paenibacillus solanacearum</name>
    <dbReference type="NCBI Taxonomy" id="2048548"/>
    <lineage>
        <taxon>Bacteria</taxon>
        <taxon>Bacillati</taxon>
        <taxon>Bacillota</taxon>
        <taxon>Bacilli</taxon>
        <taxon>Bacillales</taxon>
        <taxon>Paenibacillaceae</taxon>
        <taxon>Paenibacillus</taxon>
    </lineage>
</organism>
<evidence type="ECO:0000256" key="1">
    <source>
        <dbReference type="ARBA" id="ARBA00023015"/>
    </source>
</evidence>
<dbReference type="Pfam" id="PF12833">
    <property type="entry name" value="HTH_18"/>
    <property type="match status" value="1"/>
</dbReference>
<evidence type="ECO:0000313" key="6">
    <source>
        <dbReference type="Proteomes" id="UP000693672"/>
    </source>
</evidence>
<dbReference type="PANTHER" id="PTHR43280:SF2">
    <property type="entry name" value="HTH-TYPE TRANSCRIPTIONAL REGULATOR EXSA"/>
    <property type="match status" value="1"/>
</dbReference>
<keyword evidence="3" id="KW-0804">Transcription</keyword>
<dbReference type="Proteomes" id="UP000693672">
    <property type="component" value="Unassembled WGS sequence"/>
</dbReference>
<proteinExistence type="predicted"/>
<evidence type="ECO:0000256" key="2">
    <source>
        <dbReference type="ARBA" id="ARBA00023125"/>
    </source>
</evidence>
<dbReference type="AlphaFoldDB" id="A0A916K0T6"/>
<dbReference type="InterPro" id="IPR013096">
    <property type="entry name" value="Cupin_2"/>
</dbReference>
<reference evidence="5" key="1">
    <citation type="submission" date="2021-06" db="EMBL/GenBank/DDBJ databases">
        <authorList>
            <person name="Criscuolo A."/>
        </authorList>
    </citation>
    <scope>NUCLEOTIDE SEQUENCE</scope>
    <source>
        <strain evidence="5">CIP111600</strain>
    </source>
</reference>
<keyword evidence="2" id="KW-0238">DNA-binding</keyword>
<sequence>MGIVGEESRLRIYHEKVAYENPLVPLKIYDHRKVDDVWNDWHCHKQVEMLYILRGGLDVYVEKQQYPLRDGDVLLIGSNQLHRDHSHGAEYIVFQFDCNQYYDPTTMPYFKLFMDSSVSLHELNYLFLESAEAKRAAIACILDIFKEMQDKSYGYEMAVSLHIRQLLLTMLRYDSRKILSIKNQLDMARLKPVLDYIEKNTNAKISIKQASQMANISYSHFVTFFKKTIGMSFIDYVNYHRIKMAERILLTEDVSVEEAGVRIGMENRGHFYRIFRKFNDCSPKEFRKKMMEWGK</sequence>
<dbReference type="Pfam" id="PF07883">
    <property type="entry name" value="Cupin_2"/>
    <property type="match status" value="1"/>
</dbReference>
<keyword evidence="6" id="KW-1185">Reference proteome</keyword>
<dbReference type="InterPro" id="IPR018060">
    <property type="entry name" value="HTH_AraC"/>
</dbReference>
<dbReference type="PANTHER" id="PTHR43280">
    <property type="entry name" value="ARAC-FAMILY TRANSCRIPTIONAL REGULATOR"/>
    <property type="match status" value="1"/>
</dbReference>
<gene>
    <name evidence="5" type="primary">rhaR_41</name>
    <name evidence="5" type="ORF">PAESOLCIP111_02510</name>
</gene>
<evidence type="ECO:0000256" key="3">
    <source>
        <dbReference type="ARBA" id="ARBA00023163"/>
    </source>
</evidence>
<dbReference type="GO" id="GO:0003700">
    <property type="term" value="F:DNA-binding transcription factor activity"/>
    <property type="evidence" value="ECO:0007669"/>
    <property type="project" value="InterPro"/>
</dbReference>
<dbReference type="InterPro" id="IPR018062">
    <property type="entry name" value="HTH_AraC-typ_CS"/>
</dbReference>
<name>A0A916K0T6_9BACL</name>
<dbReference type="SMART" id="SM00342">
    <property type="entry name" value="HTH_ARAC"/>
    <property type="match status" value="1"/>
</dbReference>
<comment type="caution">
    <text evidence="5">The sequence shown here is derived from an EMBL/GenBank/DDBJ whole genome shotgun (WGS) entry which is preliminary data.</text>
</comment>
<dbReference type="PROSITE" id="PS00041">
    <property type="entry name" value="HTH_ARAC_FAMILY_1"/>
    <property type="match status" value="1"/>
</dbReference>
<accession>A0A916K0T6</accession>
<protein>
    <submittedName>
        <fullName evidence="5">HTH-type transcriptional activator RhaR</fullName>
    </submittedName>
</protein>
<dbReference type="GO" id="GO:0043565">
    <property type="term" value="F:sequence-specific DNA binding"/>
    <property type="evidence" value="ECO:0007669"/>
    <property type="project" value="InterPro"/>
</dbReference>
<evidence type="ECO:0000259" key="4">
    <source>
        <dbReference type="PROSITE" id="PS01124"/>
    </source>
</evidence>
<dbReference type="CDD" id="cd02208">
    <property type="entry name" value="cupin_RmlC-like"/>
    <property type="match status" value="1"/>
</dbReference>
<feature type="domain" description="HTH araC/xylS-type" evidence="4">
    <location>
        <begin position="191"/>
        <end position="289"/>
    </location>
</feature>
<dbReference type="EMBL" id="CAJVAS010000009">
    <property type="protein sequence ID" value="CAG7623340.1"/>
    <property type="molecule type" value="Genomic_DNA"/>
</dbReference>
<evidence type="ECO:0000313" key="5">
    <source>
        <dbReference type="EMBL" id="CAG7623340.1"/>
    </source>
</evidence>